<evidence type="ECO:0000313" key="3">
    <source>
        <dbReference type="Proteomes" id="UP000182680"/>
    </source>
</evidence>
<feature type="transmembrane region" description="Helical" evidence="1">
    <location>
        <begin position="35"/>
        <end position="52"/>
    </location>
</feature>
<evidence type="ECO:0008006" key="4">
    <source>
        <dbReference type="Google" id="ProtNLM"/>
    </source>
</evidence>
<feature type="transmembrane region" description="Helical" evidence="1">
    <location>
        <begin position="118"/>
        <end position="139"/>
    </location>
</feature>
<feature type="transmembrane region" description="Helical" evidence="1">
    <location>
        <begin position="89"/>
        <end position="112"/>
    </location>
</feature>
<keyword evidence="1" id="KW-0812">Transmembrane</keyword>
<protein>
    <recommendedName>
        <fullName evidence="4">ATP synthase subunit I</fullName>
    </recommendedName>
</protein>
<feature type="transmembrane region" description="Helical" evidence="1">
    <location>
        <begin position="58"/>
        <end position="77"/>
    </location>
</feature>
<keyword evidence="1" id="KW-1133">Transmembrane helix</keyword>
<organism evidence="2 3">
    <name type="scientific">Desulfovibrio desulfuricans</name>
    <dbReference type="NCBI Taxonomy" id="876"/>
    <lineage>
        <taxon>Bacteria</taxon>
        <taxon>Pseudomonadati</taxon>
        <taxon>Thermodesulfobacteriota</taxon>
        <taxon>Desulfovibrionia</taxon>
        <taxon>Desulfovibrionales</taxon>
        <taxon>Desulfovibrionaceae</taxon>
        <taxon>Desulfovibrio</taxon>
    </lineage>
</organism>
<keyword evidence="1" id="KW-0472">Membrane</keyword>
<dbReference type="AlphaFoldDB" id="A0AA94L220"/>
<gene>
    <name evidence="2" type="ORF">SAMN02910291_01262</name>
</gene>
<evidence type="ECO:0000256" key="1">
    <source>
        <dbReference type="SAM" id="Phobius"/>
    </source>
</evidence>
<name>A0AA94L220_DESDE</name>
<evidence type="ECO:0000313" key="2">
    <source>
        <dbReference type="EMBL" id="SFW42700.1"/>
    </source>
</evidence>
<accession>A0AA94L220</accession>
<proteinExistence type="predicted"/>
<reference evidence="3" key="1">
    <citation type="submission" date="2016-11" db="EMBL/GenBank/DDBJ databases">
        <authorList>
            <person name="Jaros S."/>
            <person name="Januszkiewicz K."/>
            <person name="Wedrychowicz H."/>
        </authorList>
    </citation>
    <scope>NUCLEOTIDE SEQUENCE [LARGE SCALE GENOMIC DNA]</scope>
    <source>
        <strain evidence="3">DSM 7057</strain>
    </source>
</reference>
<dbReference type="EMBL" id="FPIW01000017">
    <property type="protein sequence ID" value="SFW42700.1"/>
    <property type="molecule type" value="Genomic_DNA"/>
</dbReference>
<comment type="caution">
    <text evidence="2">The sequence shown here is derived from an EMBL/GenBank/DDBJ whole genome shotgun (WGS) entry which is preliminary data.</text>
</comment>
<sequence length="147" mass="16251">MAVTGKKSMIHSLDAWLWRRGLDHPAVRVMVRNEILLAAAVLLAGVLTFAVLPWIFWFGVGLAIMAWTFWGLARFFLRRGLGDYSTAFLRIVIIRWLGRLVLMGGILYISLIVYQAPVFALVGGMLAGGFCALVSFALAGRAVRRSP</sequence>
<dbReference type="Proteomes" id="UP000182680">
    <property type="component" value="Unassembled WGS sequence"/>
</dbReference>